<dbReference type="CDD" id="cd01335">
    <property type="entry name" value="Radical_SAM"/>
    <property type="match status" value="1"/>
</dbReference>
<dbReference type="InterPro" id="IPR013785">
    <property type="entry name" value="Aldolase_TIM"/>
</dbReference>
<feature type="binding site" evidence="8">
    <location>
        <position position="29"/>
    </location>
    <ligand>
        <name>substrate</name>
    </ligand>
</feature>
<dbReference type="GO" id="GO:0000287">
    <property type="term" value="F:magnesium ion binding"/>
    <property type="evidence" value="ECO:0007669"/>
    <property type="project" value="UniProtKB-UniRule"/>
</dbReference>
<feature type="binding site" evidence="8">
    <location>
        <position position="72"/>
    </location>
    <ligand>
        <name>substrate</name>
    </ligand>
</feature>
<dbReference type="Gene3D" id="3.20.20.70">
    <property type="entry name" value="Aldolase class I"/>
    <property type="match status" value="1"/>
</dbReference>
<keyword evidence="7 8" id="KW-0456">Lyase</keyword>
<feature type="binding site" evidence="8">
    <location>
        <position position="37"/>
    </location>
    <ligand>
        <name>[4Fe-4S] cluster</name>
        <dbReference type="ChEBI" id="CHEBI:49883"/>
        <note>4Fe-4S-S-AdoMet</note>
    </ligand>
</feature>
<sequence>MREALRITEIFHSLQGETSRIGLPTVFVRLTGCPMRCTYCDSAYAFTGGKTMTLDEIMAQIESYGCKTVCVTGGEPLAQKPVHLLFKRLCDAGYSVSTETGGGQPIDCVDPRVSRILDIKTPKSGEMGNMLWANVDAVTEHDEIKFVLVDRSDYEWARDYVREHRLNEKAPVIFSPVWESLKPVDLADWVIADKLPVRVQVQLHKLLWGEKPGV</sequence>
<comment type="pathway">
    <text evidence="8">Purine metabolism; 7-cyano-7-deazaguanine biosynthesis.</text>
</comment>
<evidence type="ECO:0000259" key="9">
    <source>
        <dbReference type="PROSITE" id="PS51918"/>
    </source>
</evidence>
<dbReference type="PROSITE" id="PS51918">
    <property type="entry name" value="RADICAL_SAM"/>
    <property type="match status" value="1"/>
</dbReference>
<dbReference type="Proteomes" id="UP000510822">
    <property type="component" value="Chromosome"/>
</dbReference>
<dbReference type="SFLD" id="SFLDS00029">
    <property type="entry name" value="Radical_SAM"/>
    <property type="match status" value="1"/>
</dbReference>
<protein>
    <recommendedName>
        <fullName evidence="8">7-carboxy-7-deazaguanine synthase</fullName>
        <shortName evidence="8">CDG synthase</shortName>
        <ecNumber evidence="8">4.3.99.3</ecNumber>
    </recommendedName>
    <alternativeName>
        <fullName evidence="8">Queuosine biosynthesis protein QueE</fullName>
    </alternativeName>
</protein>
<evidence type="ECO:0000313" key="11">
    <source>
        <dbReference type="Proteomes" id="UP000510822"/>
    </source>
</evidence>
<gene>
    <name evidence="8 10" type="primary">queE</name>
    <name evidence="10" type="ORF">HZU75_08275</name>
</gene>
<feature type="binding site" evidence="8">
    <location>
        <position position="33"/>
    </location>
    <ligand>
        <name>[4Fe-4S] cluster</name>
        <dbReference type="ChEBI" id="CHEBI:49883"/>
        <note>4Fe-4S-S-AdoMet</note>
    </ligand>
</feature>
<comment type="cofactor">
    <cofactor evidence="8">
        <name>[4Fe-4S] cluster</name>
        <dbReference type="ChEBI" id="CHEBI:49883"/>
    </cofactor>
    <text evidence="8">Binds 1 [4Fe-4S] cluster. The cluster is coordinated with 3 cysteines and an exchangeable S-adenosyl-L-methionine.</text>
</comment>
<keyword evidence="5 8" id="KW-0408">Iron</keyword>
<dbReference type="PIRSF" id="PIRSF000370">
    <property type="entry name" value="QueE"/>
    <property type="match status" value="1"/>
</dbReference>
<dbReference type="KEGG" id="cfon:HZU75_08275"/>
<evidence type="ECO:0000256" key="3">
    <source>
        <dbReference type="ARBA" id="ARBA00022723"/>
    </source>
</evidence>
<comment type="caution">
    <text evidence="8">Lacks conserved residue(s) required for the propagation of feature annotation.</text>
</comment>
<keyword evidence="11" id="KW-1185">Reference proteome</keyword>
<dbReference type="RefSeq" id="WP_180308649.1">
    <property type="nucleotide sequence ID" value="NZ_CP058952.1"/>
</dbReference>
<dbReference type="PANTHER" id="PTHR42836:SF1">
    <property type="entry name" value="7-CARBOXY-7-DEAZAGUANINE SYNTHASE"/>
    <property type="match status" value="1"/>
</dbReference>
<dbReference type="EC" id="4.3.99.3" evidence="8"/>
<evidence type="ECO:0000256" key="4">
    <source>
        <dbReference type="ARBA" id="ARBA00022842"/>
    </source>
</evidence>
<dbReference type="InterPro" id="IPR027621">
    <property type="entry name" value="rSAM_QueE_gams"/>
</dbReference>
<name>A0A7D5ZE96_9NEIS</name>
<evidence type="ECO:0000256" key="7">
    <source>
        <dbReference type="ARBA" id="ARBA00023239"/>
    </source>
</evidence>
<dbReference type="SUPFAM" id="SSF102114">
    <property type="entry name" value="Radical SAM enzymes"/>
    <property type="match status" value="1"/>
</dbReference>
<evidence type="ECO:0000256" key="2">
    <source>
        <dbReference type="ARBA" id="ARBA00022691"/>
    </source>
</evidence>
<comment type="function">
    <text evidence="8">Catalyzes the complex heterocyclic radical-mediated conversion of 6-carboxy-5,6,7,8-tetrahydropterin (CPH4) to 7-carboxy-7-deazaguanine (CDG), a step common to the biosynthetic pathways of all 7-deazapurine-containing compounds.</text>
</comment>
<feature type="binding site" evidence="8">
    <location>
        <position position="42"/>
    </location>
    <ligand>
        <name>Mg(2+)</name>
        <dbReference type="ChEBI" id="CHEBI:18420"/>
    </ligand>
</feature>
<comment type="catalytic activity">
    <reaction evidence="8">
        <text>6-carboxy-5,6,7,8-tetrahydropterin + H(+) = 7-carboxy-7-carbaguanine + NH4(+)</text>
        <dbReference type="Rhea" id="RHEA:27974"/>
        <dbReference type="ChEBI" id="CHEBI:15378"/>
        <dbReference type="ChEBI" id="CHEBI:28938"/>
        <dbReference type="ChEBI" id="CHEBI:61032"/>
        <dbReference type="ChEBI" id="CHEBI:61036"/>
        <dbReference type="EC" id="4.3.99.3"/>
    </reaction>
</comment>
<feature type="binding site" evidence="8">
    <location>
        <begin position="14"/>
        <end position="16"/>
    </location>
    <ligand>
        <name>substrate</name>
    </ligand>
</feature>
<dbReference type="GO" id="GO:0051539">
    <property type="term" value="F:4 iron, 4 sulfur cluster binding"/>
    <property type="evidence" value="ECO:0007669"/>
    <property type="project" value="UniProtKB-UniRule"/>
</dbReference>
<comment type="similarity">
    <text evidence="8">Belongs to the radical SAM superfamily. 7-carboxy-7-deazaguanine synthase family.</text>
</comment>
<keyword evidence="2 8" id="KW-0949">S-adenosyl-L-methionine</keyword>
<dbReference type="UniPathway" id="UPA00391"/>
<dbReference type="GO" id="GO:0016840">
    <property type="term" value="F:carbon-nitrogen lyase activity"/>
    <property type="evidence" value="ECO:0007669"/>
    <property type="project" value="UniProtKB-UniRule"/>
</dbReference>
<evidence type="ECO:0000256" key="1">
    <source>
        <dbReference type="ARBA" id="ARBA00022485"/>
    </source>
</evidence>
<dbReference type="HAMAP" id="MF_00917">
    <property type="entry name" value="QueE"/>
    <property type="match status" value="1"/>
</dbReference>
<keyword evidence="8" id="KW-0671">Queuosine biosynthesis</keyword>
<keyword evidence="4 8" id="KW-0460">Magnesium</keyword>
<dbReference type="AlphaFoldDB" id="A0A7D5ZE96"/>
<keyword evidence="1 8" id="KW-0004">4Fe-4S</keyword>
<accession>A0A7D5ZE96</accession>
<feature type="domain" description="Radical SAM core" evidence="9">
    <location>
        <begin position="20"/>
        <end position="210"/>
    </location>
</feature>
<dbReference type="EMBL" id="CP058952">
    <property type="protein sequence ID" value="QLI81524.1"/>
    <property type="molecule type" value="Genomic_DNA"/>
</dbReference>
<feature type="binding site" evidence="8">
    <location>
        <begin position="39"/>
        <end position="41"/>
    </location>
    <ligand>
        <name>S-adenosyl-L-methionine</name>
        <dbReference type="ChEBI" id="CHEBI:59789"/>
    </ligand>
</feature>
<keyword evidence="6 8" id="KW-0411">Iron-sulfur</keyword>
<evidence type="ECO:0000313" key="10">
    <source>
        <dbReference type="EMBL" id="QLI81524.1"/>
    </source>
</evidence>
<dbReference type="InterPro" id="IPR058240">
    <property type="entry name" value="rSAM_sf"/>
</dbReference>
<organism evidence="10 11">
    <name type="scientific">Chitinibacter fontanus</name>
    <dbReference type="NCBI Taxonomy" id="1737446"/>
    <lineage>
        <taxon>Bacteria</taxon>
        <taxon>Pseudomonadati</taxon>
        <taxon>Pseudomonadota</taxon>
        <taxon>Betaproteobacteria</taxon>
        <taxon>Neisseriales</taxon>
        <taxon>Chitinibacteraceae</taxon>
        <taxon>Chitinibacter</taxon>
    </lineage>
</organism>
<dbReference type="InterPro" id="IPR007197">
    <property type="entry name" value="rSAM"/>
</dbReference>
<comment type="cofactor">
    <cofactor evidence="8">
        <name>S-adenosyl-L-methionine</name>
        <dbReference type="ChEBI" id="CHEBI:59789"/>
    </cofactor>
    <text evidence="8">Binds 1 S-adenosyl-L-methionine per subunit.</text>
</comment>
<reference evidence="10 11" key="1">
    <citation type="journal article" date="2016" name="Int. J. Syst. Evol. Microbiol.">
        <title>Chitinibacter fontanus sp. nov., isolated from a spring.</title>
        <authorList>
            <person name="Sheu S.Y."/>
            <person name="Li Y.S."/>
            <person name="Young C.C."/>
            <person name="Chen W.M."/>
        </authorList>
    </citation>
    <scope>NUCLEOTIDE SEQUENCE [LARGE SCALE GENOMIC DNA]</scope>
    <source>
        <strain evidence="10 11">STM-7</strain>
    </source>
</reference>
<dbReference type="Pfam" id="PF04055">
    <property type="entry name" value="Radical_SAM"/>
    <property type="match status" value="1"/>
</dbReference>
<keyword evidence="3 8" id="KW-0479">Metal-binding</keyword>
<evidence type="ECO:0000256" key="5">
    <source>
        <dbReference type="ARBA" id="ARBA00023004"/>
    </source>
</evidence>
<dbReference type="InterPro" id="IPR024924">
    <property type="entry name" value="7-CO-7-deazaguanine_synth-like"/>
</dbReference>
<comment type="cofactor">
    <cofactor evidence="8">
        <name>Mg(2+)</name>
        <dbReference type="ChEBI" id="CHEBI:18420"/>
    </cofactor>
</comment>
<dbReference type="NCBIfam" id="TIGR04349">
    <property type="entry name" value="rSAM_QueE_gams"/>
    <property type="match status" value="1"/>
</dbReference>
<dbReference type="GO" id="GO:0008616">
    <property type="term" value="P:tRNA queuosine(34) biosynthetic process"/>
    <property type="evidence" value="ECO:0007669"/>
    <property type="project" value="UniProtKB-UniRule"/>
</dbReference>
<evidence type="ECO:0000256" key="6">
    <source>
        <dbReference type="ARBA" id="ARBA00023014"/>
    </source>
</evidence>
<dbReference type="PANTHER" id="PTHR42836">
    <property type="entry name" value="7-CARBOXY-7-DEAZAGUANINE SYNTHASE"/>
    <property type="match status" value="1"/>
</dbReference>
<dbReference type="GO" id="GO:1904047">
    <property type="term" value="F:S-adenosyl-L-methionine binding"/>
    <property type="evidence" value="ECO:0007669"/>
    <property type="project" value="UniProtKB-UniRule"/>
</dbReference>
<evidence type="ECO:0000256" key="8">
    <source>
        <dbReference type="HAMAP-Rule" id="MF_00917"/>
    </source>
</evidence>
<feature type="binding site" evidence="8">
    <location>
        <position position="74"/>
    </location>
    <ligand>
        <name>S-adenosyl-L-methionine</name>
        <dbReference type="ChEBI" id="CHEBI:59789"/>
    </ligand>
</feature>
<proteinExistence type="inferred from homology"/>
<comment type="subunit">
    <text evidence="8">Homodimer.</text>
</comment>
<feature type="binding site" evidence="8">
    <location>
        <position position="40"/>
    </location>
    <ligand>
        <name>[4Fe-4S] cluster</name>
        <dbReference type="ChEBI" id="CHEBI:49883"/>
        <note>4Fe-4S-S-AdoMet</note>
    </ligand>
</feature>